<dbReference type="InterPro" id="IPR019965">
    <property type="entry name" value="PPOX_F420-dep_Rv2061_put"/>
</dbReference>
<dbReference type="InterPro" id="IPR052019">
    <property type="entry name" value="F420H2_bilvrd_red/Heme_oxyg"/>
</dbReference>
<dbReference type="InterPro" id="IPR011576">
    <property type="entry name" value="Pyridox_Oxase_N"/>
</dbReference>
<sequence length="134" mass="14683">MSADSALADLLGDERFVSLTTFRRSGEPVSTPVWVGRDGDALVVTTPQTSGKVKRIRNSPRVELCPCSRMGRVKDGAETVAGVAEIVTDEAARKRLTGIIRGKYGLEYRVVMGIERLLKKPGDENRVILRITRA</sequence>
<organism evidence="3">
    <name type="scientific">uncultured Rubrobacteraceae bacterium</name>
    <dbReference type="NCBI Taxonomy" id="349277"/>
    <lineage>
        <taxon>Bacteria</taxon>
        <taxon>Bacillati</taxon>
        <taxon>Actinomycetota</taxon>
        <taxon>Rubrobacteria</taxon>
        <taxon>Rubrobacterales</taxon>
        <taxon>Rubrobacteraceae</taxon>
        <taxon>environmental samples</taxon>
    </lineage>
</organism>
<dbReference type="EMBL" id="CADCVI010000083">
    <property type="protein sequence ID" value="CAA9464646.1"/>
    <property type="molecule type" value="Genomic_DNA"/>
</dbReference>
<gene>
    <name evidence="3" type="ORF">AVDCRST_MAG25-1359</name>
</gene>
<name>A0A6J4R5B9_9ACTN</name>
<dbReference type="NCBIfam" id="TIGR03666">
    <property type="entry name" value="Rv2061_F420"/>
    <property type="match status" value="1"/>
</dbReference>
<keyword evidence="1" id="KW-0560">Oxidoreductase</keyword>
<dbReference type="PANTHER" id="PTHR35176:SF11">
    <property type="entry name" value="PYRIDOXAMINE 5'-PHOSPHATE OXIDASE FAMILY PROTEIN"/>
    <property type="match status" value="1"/>
</dbReference>
<dbReference type="SUPFAM" id="SSF50475">
    <property type="entry name" value="FMN-binding split barrel"/>
    <property type="match status" value="1"/>
</dbReference>
<dbReference type="AlphaFoldDB" id="A0A6J4R5B9"/>
<evidence type="ECO:0000259" key="2">
    <source>
        <dbReference type="Pfam" id="PF01243"/>
    </source>
</evidence>
<dbReference type="PANTHER" id="PTHR35176">
    <property type="entry name" value="HEME OXYGENASE HI_0854-RELATED"/>
    <property type="match status" value="1"/>
</dbReference>
<accession>A0A6J4R5B9</accession>
<dbReference type="Pfam" id="PF01243">
    <property type="entry name" value="PNPOx_N"/>
    <property type="match status" value="1"/>
</dbReference>
<dbReference type="GO" id="GO:0070967">
    <property type="term" value="F:coenzyme F420 binding"/>
    <property type="evidence" value="ECO:0007669"/>
    <property type="project" value="TreeGrafter"/>
</dbReference>
<reference evidence="3" key="1">
    <citation type="submission" date="2020-02" db="EMBL/GenBank/DDBJ databases">
        <authorList>
            <person name="Meier V. D."/>
        </authorList>
    </citation>
    <scope>NUCLEOTIDE SEQUENCE</scope>
    <source>
        <strain evidence="3">AVDCRST_MAG25</strain>
    </source>
</reference>
<feature type="domain" description="Pyridoxamine 5'-phosphate oxidase N-terminal" evidence="2">
    <location>
        <begin position="5"/>
        <end position="132"/>
    </location>
</feature>
<dbReference type="GO" id="GO:0016627">
    <property type="term" value="F:oxidoreductase activity, acting on the CH-CH group of donors"/>
    <property type="evidence" value="ECO:0007669"/>
    <property type="project" value="TreeGrafter"/>
</dbReference>
<protein>
    <recommendedName>
        <fullName evidence="2">Pyridoxamine 5'-phosphate oxidase N-terminal domain-containing protein</fullName>
    </recommendedName>
</protein>
<proteinExistence type="predicted"/>
<evidence type="ECO:0000313" key="3">
    <source>
        <dbReference type="EMBL" id="CAA9464646.1"/>
    </source>
</evidence>
<dbReference type="GO" id="GO:0005829">
    <property type="term" value="C:cytosol"/>
    <property type="evidence" value="ECO:0007669"/>
    <property type="project" value="TreeGrafter"/>
</dbReference>
<dbReference type="InterPro" id="IPR012349">
    <property type="entry name" value="Split_barrel_FMN-bd"/>
</dbReference>
<dbReference type="Gene3D" id="2.30.110.10">
    <property type="entry name" value="Electron Transport, Fmn-binding Protein, Chain A"/>
    <property type="match status" value="1"/>
</dbReference>
<evidence type="ECO:0000256" key="1">
    <source>
        <dbReference type="ARBA" id="ARBA00023002"/>
    </source>
</evidence>